<dbReference type="Proteomes" id="UP000279833">
    <property type="component" value="Unassembled WGS sequence"/>
</dbReference>
<reference evidence="1 2" key="2">
    <citation type="submission" date="2018-11" db="EMBL/GenBank/DDBJ databases">
        <authorList>
            <consortium name="Pathogen Informatics"/>
        </authorList>
    </citation>
    <scope>NUCLEOTIDE SEQUENCE [LARGE SCALE GENOMIC DNA]</scope>
    <source>
        <strain evidence="1">Dakar</strain>
        <strain evidence="2">Dakar, Senegal</strain>
    </source>
</reference>
<evidence type="ECO:0000313" key="3">
    <source>
        <dbReference type="WBParaSite" id="SCUD_0001186401-mRNA-1"/>
    </source>
</evidence>
<protein>
    <submittedName>
        <fullName evidence="1 3">Uncharacterized protein</fullName>
    </submittedName>
</protein>
<reference evidence="3" key="1">
    <citation type="submission" date="2016-06" db="UniProtKB">
        <authorList>
            <consortium name="WormBaseParasite"/>
        </authorList>
    </citation>
    <scope>IDENTIFICATION</scope>
</reference>
<keyword evidence="2" id="KW-1185">Reference proteome</keyword>
<name>A0A183KA31_9TREM</name>
<evidence type="ECO:0000313" key="1">
    <source>
        <dbReference type="EMBL" id="VDP46369.1"/>
    </source>
</evidence>
<accession>A0A183KA31</accession>
<evidence type="ECO:0000313" key="2">
    <source>
        <dbReference type="Proteomes" id="UP000279833"/>
    </source>
</evidence>
<dbReference type="AlphaFoldDB" id="A0A183KA31"/>
<sequence>MRLYLLFFVEVRTSLLERKLVLEYSSLELNWQPHGGFGQ</sequence>
<dbReference type="EMBL" id="UZAK01034700">
    <property type="protein sequence ID" value="VDP46369.1"/>
    <property type="molecule type" value="Genomic_DNA"/>
</dbReference>
<gene>
    <name evidence="1" type="ORF">SCUD_LOCUS11864</name>
</gene>
<dbReference type="WBParaSite" id="SCUD_0001186401-mRNA-1">
    <property type="protein sequence ID" value="SCUD_0001186401-mRNA-1"/>
    <property type="gene ID" value="SCUD_0001186401"/>
</dbReference>
<organism evidence="3">
    <name type="scientific">Schistosoma curassoni</name>
    <dbReference type="NCBI Taxonomy" id="6186"/>
    <lineage>
        <taxon>Eukaryota</taxon>
        <taxon>Metazoa</taxon>
        <taxon>Spiralia</taxon>
        <taxon>Lophotrochozoa</taxon>
        <taxon>Platyhelminthes</taxon>
        <taxon>Trematoda</taxon>
        <taxon>Digenea</taxon>
        <taxon>Strigeidida</taxon>
        <taxon>Schistosomatoidea</taxon>
        <taxon>Schistosomatidae</taxon>
        <taxon>Schistosoma</taxon>
    </lineage>
</organism>
<proteinExistence type="predicted"/>